<dbReference type="AlphaFoldDB" id="A0A7S4JTQ9"/>
<accession>A0A7S4JTQ9</accession>
<reference evidence="1" key="1">
    <citation type="submission" date="2021-01" db="EMBL/GenBank/DDBJ databases">
        <authorList>
            <person name="Corre E."/>
            <person name="Pelletier E."/>
            <person name="Niang G."/>
            <person name="Scheremetjew M."/>
            <person name="Finn R."/>
            <person name="Kale V."/>
            <person name="Holt S."/>
            <person name="Cochrane G."/>
            <person name="Meng A."/>
            <person name="Brown T."/>
            <person name="Cohen L."/>
        </authorList>
    </citation>
    <scope>NUCLEOTIDE SEQUENCE</scope>
    <source>
        <strain evidence="1">UIO037</strain>
    </source>
</reference>
<gene>
    <name evidence="1" type="ORF">CPOL0286_LOCUS17877</name>
</gene>
<protein>
    <submittedName>
        <fullName evidence="1">Uncharacterized protein</fullName>
    </submittedName>
</protein>
<organism evidence="1">
    <name type="scientific">Prymnesium polylepis</name>
    <dbReference type="NCBI Taxonomy" id="72548"/>
    <lineage>
        <taxon>Eukaryota</taxon>
        <taxon>Haptista</taxon>
        <taxon>Haptophyta</taxon>
        <taxon>Prymnesiophyceae</taxon>
        <taxon>Prymnesiales</taxon>
        <taxon>Prymnesiaceae</taxon>
        <taxon>Prymnesium</taxon>
    </lineage>
</organism>
<evidence type="ECO:0000313" key="1">
    <source>
        <dbReference type="EMBL" id="CAE2274023.1"/>
    </source>
</evidence>
<sequence length="114" mass="12835">MNRSSNAQGAPQLWDDVVHERVLSGRTAETHREVQLATVDMHLLSLCDVFVGKFTSNFFRTAYAVHAARCDCAAPFVSLDAPWCSDYGMRAGSNYRFPVRDSSTEIPNDNKFWC</sequence>
<proteinExistence type="predicted"/>
<dbReference type="Gene3D" id="3.40.50.11350">
    <property type="match status" value="1"/>
</dbReference>
<dbReference type="EMBL" id="HBKO01039133">
    <property type="protein sequence ID" value="CAE2274023.1"/>
    <property type="molecule type" value="Transcribed_RNA"/>
</dbReference>
<name>A0A7S4JTQ9_9EUKA</name>